<feature type="region of interest" description="Disordered" evidence="1">
    <location>
        <begin position="100"/>
        <end position="129"/>
    </location>
</feature>
<dbReference type="Proteomes" id="UP000826234">
    <property type="component" value="Unassembled WGS sequence"/>
</dbReference>
<protein>
    <submittedName>
        <fullName evidence="2">Uncharacterized protein</fullName>
    </submittedName>
</protein>
<evidence type="ECO:0000256" key="1">
    <source>
        <dbReference type="SAM" id="MobiDB-lite"/>
    </source>
</evidence>
<evidence type="ECO:0000313" key="3">
    <source>
        <dbReference type="Proteomes" id="UP000826234"/>
    </source>
</evidence>
<comment type="caution">
    <text evidence="2">The sequence shown here is derived from an EMBL/GenBank/DDBJ whole genome shotgun (WGS) entry which is preliminary data.</text>
</comment>
<proteinExistence type="predicted"/>
<feature type="compositionally biased region" description="Basic residues" evidence="1">
    <location>
        <begin position="117"/>
        <end position="129"/>
    </location>
</feature>
<gene>
    <name evidence="2" type="ORF">JD844_009065</name>
</gene>
<accession>A0ABQ7TFN6</accession>
<feature type="compositionally biased region" description="Polar residues" evidence="1">
    <location>
        <begin position="100"/>
        <end position="114"/>
    </location>
</feature>
<sequence length="153" mass="17151">MGSKHKKTTMKQSELWLEGDIYRAKLRKTHSITVTKLLSGVDDISIDDSKHQNINSKDSEPYSDEEDINAVTQGDKLRVLKSKRQAKSNAVPLTVILQSSVQKTKQSEPSISNNTGRTKRTTRSTARKSSFKRLVMVNTWLLPPPPPPPIAQL</sequence>
<keyword evidence="3" id="KW-1185">Reference proteome</keyword>
<dbReference type="EMBL" id="JAIPUX010000439">
    <property type="protein sequence ID" value="KAH0628206.1"/>
    <property type="molecule type" value="Genomic_DNA"/>
</dbReference>
<organism evidence="2 3">
    <name type="scientific">Phrynosoma platyrhinos</name>
    <name type="common">Desert horned lizard</name>
    <dbReference type="NCBI Taxonomy" id="52577"/>
    <lineage>
        <taxon>Eukaryota</taxon>
        <taxon>Metazoa</taxon>
        <taxon>Chordata</taxon>
        <taxon>Craniata</taxon>
        <taxon>Vertebrata</taxon>
        <taxon>Euteleostomi</taxon>
        <taxon>Lepidosauria</taxon>
        <taxon>Squamata</taxon>
        <taxon>Bifurcata</taxon>
        <taxon>Unidentata</taxon>
        <taxon>Episquamata</taxon>
        <taxon>Toxicofera</taxon>
        <taxon>Iguania</taxon>
        <taxon>Phrynosomatidae</taxon>
        <taxon>Phrynosomatinae</taxon>
        <taxon>Phrynosoma</taxon>
    </lineage>
</organism>
<name>A0ABQ7TFN6_PHRPL</name>
<evidence type="ECO:0000313" key="2">
    <source>
        <dbReference type="EMBL" id="KAH0628206.1"/>
    </source>
</evidence>
<reference evidence="2 3" key="1">
    <citation type="journal article" date="2022" name="Gigascience">
        <title>A chromosome-level genome assembly and annotation of the desert horned lizard, Phrynosoma platyrhinos, provides insight into chromosomal rearrangements among reptiles.</title>
        <authorList>
            <person name="Koochekian N."/>
            <person name="Ascanio A."/>
            <person name="Farleigh K."/>
            <person name="Card D.C."/>
            <person name="Schield D.R."/>
            <person name="Castoe T.A."/>
            <person name="Jezkova T."/>
        </authorList>
    </citation>
    <scope>NUCLEOTIDE SEQUENCE [LARGE SCALE GENOMIC DNA]</scope>
    <source>
        <strain evidence="2">NK-2021</strain>
    </source>
</reference>
<feature type="region of interest" description="Disordered" evidence="1">
    <location>
        <begin position="46"/>
        <end position="67"/>
    </location>
</feature>